<sequence>MSPSNPLKSDESYRAVAEKNETDVQAWKLYSRRLEHRIGELRRQLTFRIASDAGHVAQVRELVKEHPCSALLGRTDILFRDGRPKSHLRLVYERSFDHILREYGIENPQSYRLD</sequence>
<gene>
    <name evidence="1" type="ORF">HNW77_17075</name>
</gene>
<accession>A0ABX2AK83</accession>
<reference evidence="1 2" key="1">
    <citation type="journal article" date="2020" name="Microorganisms">
        <title>Description of Komagataeibacter melaceti sp. nov. and Komagataeibacter melomenusus sp. nov. Isolated from Apple Cider Vinegar.</title>
        <authorList>
            <person name="Maric L."/>
            <person name="Cleenwerck I."/>
            <person name="Accetto T."/>
            <person name="Vandamme P."/>
            <person name="Trcek J."/>
        </authorList>
    </citation>
    <scope>NUCLEOTIDE SEQUENCE [LARGE SCALE GENOMIC DNA]</scope>
    <source>
        <strain evidence="1 2">AV436</strain>
    </source>
</reference>
<dbReference type="EMBL" id="JABJWC010000090">
    <property type="protein sequence ID" value="NPC68047.1"/>
    <property type="molecule type" value="Genomic_DNA"/>
</dbReference>
<evidence type="ECO:0000313" key="2">
    <source>
        <dbReference type="Proteomes" id="UP000623090"/>
    </source>
</evidence>
<organism evidence="1 2">
    <name type="scientific">Komagataeibacter melomenusus</name>
    <dbReference type="NCBI Taxonomy" id="2766578"/>
    <lineage>
        <taxon>Bacteria</taxon>
        <taxon>Pseudomonadati</taxon>
        <taxon>Pseudomonadota</taxon>
        <taxon>Alphaproteobacteria</taxon>
        <taxon>Acetobacterales</taxon>
        <taxon>Acetobacteraceae</taxon>
        <taxon>Komagataeibacter</taxon>
    </lineage>
</organism>
<protein>
    <submittedName>
        <fullName evidence="1">Uncharacterized protein</fullName>
    </submittedName>
</protein>
<dbReference type="RefSeq" id="WP_172159274.1">
    <property type="nucleotide sequence ID" value="NZ_JABJWC010000090.1"/>
</dbReference>
<dbReference type="Proteomes" id="UP000623090">
    <property type="component" value="Unassembled WGS sequence"/>
</dbReference>
<name>A0ABX2AK83_9PROT</name>
<comment type="caution">
    <text evidence="1">The sequence shown here is derived from an EMBL/GenBank/DDBJ whole genome shotgun (WGS) entry which is preliminary data.</text>
</comment>
<keyword evidence="2" id="KW-1185">Reference proteome</keyword>
<proteinExistence type="predicted"/>
<evidence type="ECO:0000313" key="1">
    <source>
        <dbReference type="EMBL" id="NPC68047.1"/>
    </source>
</evidence>